<dbReference type="GO" id="GO:0004853">
    <property type="term" value="F:uroporphyrinogen decarboxylase activity"/>
    <property type="evidence" value="ECO:0007669"/>
    <property type="project" value="InterPro"/>
</dbReference>
<dbReference type="Pfam" id="PF01208">
    <property type="entry name" value="URO-D"/>
    <property type="match status" value="1"/>
</dbReference>
<evidence type="ECO:0000259" key="1">
    <source>
        <dbReference type="Pfam" id="PF01208"/>
    </source>
</evidence>
<evidence type="ECO:0000313" key="3">
    <source>
        <dbReference type="Proteomes" id="UP001054902"/>
    </source>
</evidence>
<dbReference type="AlphaFoldDB" id="A0AAD3CMC3"/>
<feature type="domain" description="Uroporphyrinogen decarboxylase (URO-D)" evidence="1">
    <location>
        <begin position="2"/>
        <end position="159"/>
    </location>
</feature>
<reference evidence="2 3" key="1">
    <citation type="journal article" date="2021" name="Sci. Rep.">
        <title>The genome of the diatom Chaetoceros tenuissimus carries an ancient integrated fragment of an extant virus.</title>
        <authorList>
            <person name="Hongo Y."/>
            <person name="Kimura K."/>
            <person name="Takaki Y."/>
            <person name="Yoshida Y."/>
            <person name="Baba S."/>
            <person name="Kobayashi G."/>
            <person name="Nagasaki K."/>
            <person name="Hano T."/>
            <person name="Tomaru Y."/>
        </authorList>
    </citation>
    <scope>NUCLEOTIDE SEQUENCE [LARGE SCALE GENOMIC DNA]</scope>
    <source>
        <strain evidence="2 3">NIES-3715</strain>
    </source>
</reference>
<proteinExistence type="predicted"/>
<keyword evidence="3" id="KW-1185">Reference proteome</keyword>
<dbReference type="InterPro" id="IPR038071">
    <property type="entry name" value="UROD/MetE-like_sf"/>
</dbReference>
<dbReference type="SUPFAM" id="SSF51726">
    <property type="entry name" value="UROD/MetE-like"/>
    <property type="match status" value="1"/>
</dbReference>
<accession>A0AAD3CMC3</accession>
<dbReference type="GO" id="GO:0006783">
    <property type="term" value="P:heme biosynthetic process"/>
    <property type="evidence" value="ECO:0007669"/>
    <property type="project" value="TreeGrafter"/>
</dbReference>
<dbReference type="PANTHER" id="PTHR21091">
    <property type="entry name" value="METHYLTETRAHYDROFOLATE:HOMOCYSTEINE METHYLTRANSFERASE RELATED"/>
    <property type="match status" value="1"/>
</dbReference>
<dbReference type="Proteomes" id="UP001054902">
    <property type="component" value="Unassembled WGS sequence"/>
</dbReference>
<dbReference type="GO" id="GO:0005829">
    <property type="term" value="C:cytosol"/>
    <property type="evidence" value="ECO:0007669"/>
    <property type="project" value="TreeGrafter"/>
</dbReference>
<dbReference type="Gene3D" id="3.20.20.210">
    <property type="match status" value="1"/>
</dbReference>
<name>A0AAD3CMC3_9STRA</name>
<dbReference type="InterPro" id="IPR000257">
    <property type="entry name" value="Uroporphyrinogen_deCOase"/>
</dbReference>
<protein>
    <recommendedName>
        <fullName evidence="1">Uroporphyrinogen decarboxylase (URO-D) domain-containing protein</fullName>
    </recommendedName>
</protein>
<dbReference type="EMBL" id="BLLK01000027">
    <property type="protein sequence ID" value="GFH48324.1"/>
    <property type="molecule type" value="Genomic_DNA"/>
</dbReference>
<comment type="caution">
    <text evidence="2">The sequence shown here is derived from an EMBL/GenBank/DDBJ whole genome shotgun (WGS) entry which is preliminary data.</text>
</comment>
<gene>
    <name evidence="2" type="ORF">CTEN210_04800</name>
</gene>
<organism evidence="2 3">
    <name type="scientific">Chaetoceros tenuissimus</name>
    <dbReference type="NCBI Taxonomy" id="426638"/>
    <lineage>
        <taxon>Eukaryota</taxon>
        <taxon>Sar</taxon>
        <taxon>Stramenopiles</taxon>
        <taxon>Ochrophyta</taxon>
        <taxon>Bacillariophyta</taxon>
        <taxon>Coscinodiscophyceae</taxon>
        <taxon>Chaetocerotophycidae</taxon>
        <taxon>Chaetocerotales</taxon>
        <taxon>Chaetocerotaceae</taxon>
        <taxon>Chaetoceros</taxon>
    </lineage>
</organism>
<evidence type="ECO:0000313" key="2">
    <source>
        <dbReference type="EMBL" id="GFH48324.1"/>
    </source>
</evidence>
<sequence>MSAQEEAGAHMLQLFEAMGMMLEEKEFYEFAMPCLEKIATELKSRYPDVPLMVFTRGACYANEKLSKMGFDVVTMDGDVDRSTARATVGDRCGLQGNYYAAELIEENGKTPETVKETAKALIDELGPQRLIANLGEGLGLGGKESTDLVQVFVDTIHEYSEAKIKESA</sequence>
<dbReference type="PANTHER" id="PTHR21091:SF169">
    <property type="entry name" value="UROPORPHYRINOGEN DECARBOXYLASE"/>
    <property type="match status" value="1"/>
</dbReference>